<keyword evidence="8 10" id="KW-0464">Manganese</keyword>
<reference evidence="12" key="1">
    <citation type="submission" date="2017-11" db="EMBL/GenBank/DDBJ databases">
        <title>Complete Genome Sequence of Kyrpidia sp. Strain EA-1, a thermophilic, hydrogen-oxidizing Bacterium, isolated from the Azores.</title>
        <authorList>
            <person name="Reiner J.E."/>
            <person name="Lapp C.J."/>
            <person name="Bunk B."/>
            <person name="Gescher J."/>
        </authorList>
    </citation>
    <scope>NUCLEOTIDE SEQUENCE [LARGE SCALE GENOMIC DNA]</scope>
    <source>
        <strain evidence="12">EA-1</strain>
    </source>
</reference>
<dbReference type="Gene3D" id="3.100.10.20">
    <property type="entry name" value="CRISPR-associated endonuclease Cas1, N-terminal domain"/>
    <property type="match status" value="1"/>
</dbReference>
<evidence type="ECO:0000256" key="3">
    <source>
        <dbReference type="ARBA" id="ARBA00022759"/>
    </source>
</evidence>
<evidence type="ECO:0000256" key="6">
    <source>
        <dbReference type="ARBA" id="ARBA00023118"/>
    </source>
</evidence>
<dbReference type="PANTHER" id="PTHR34353">
    <property type="entry name" value="CRISPR-ASSOCIATED ENDONUCLEASE CAS1 1"/>
    <property type="match status" value="1"/>
</dbReference>
<dbReference type="HAMAP" id="MF_01470">
    <property type="entry name" value="Cas1"/>
    <property type="match status" value="1"/>
</dbReference>
<evidence type="ECO:0000256" key="10">
    <source>
        <dbReference type="HAMAP-Rule" id="MF_01470"/>
    </source>
</evidence>
<evidence type="ECO:0000256" key="2">
    <source>
        <dbReference type="ARBA" id="ARBA00022723"/>
    </source>
</evidence>
<protein>
    <recommendedName>
        <fullName evidence="10">CRISPR-associated endonuclease Cas1</fullName>
        <ecNumber evidence="10">3.1.-.-</ecNumber>
    </recommendedName>
</protein>
<dbReference type="InterPro" id="IPR042211">
    <property type="entry name" value="CRISPR-assoc_Cas1_N"/>
</dbReference>
<dbReference type="InterPro" id="IPR042206">
    <property type="entry name" value="CRISPR-assoc_Cas1_C"/>
</dbReference>
<gene>
    <name evidence="10 11" type="primary">cas1</name>
    <name evidence="11" type="ORF">CVV65_13525</name>
</gene>
<comment type="similarity">
    <text evidence="10">Belongs to the CRISPR-associated endonuclease Cas1 family.</text>
</comment>
<feature type="binding site" evidence="10">
    <location>
        <position position="234"/>
    </location>
    <ligand>
        <name>Mn(2+)</name>
        <dbReference type="ChEBI" id="CHEBI:29035"/>
    </ligand>
</feature>
<proteinExistence type="inferred from homology"/>
<dbReference type="Pfam" id="PF01867">
    <property type="entry name" value="Cas_Cas1"/>
    <property type="match status" value="1"/>
</dbReference>
<keyword evidence="6 10" id="KW-0051">Antiviral defense</keyword>
<feature type="binding site" evidence="10">
    <location>
        <position position="169"/>
    </location>
    <ligand>
        <name>Mn(2+)</name>
        <dbReference type="ChEBI" id="CHEBI:29035"/>
    </ligand>
</feature>
<comment type="subunit">
    <text evidence="9 10">Homodimer, forms a heterotetramer with a Cas2 homodimer.</text>
</comment>
<dbReference type="RefSeq" id="WP_100668578.1">
    <property type="nucleotide sequence ID" value="NZ_CP024955.1"/>
</dbReference>
<sequence>MHVIVEDFGAFIGKTSERLVIRSGKASTREIPLFDVEAVLVVGQGVTLSADAIRACMERGAPIDFIDGRGVPYAKIMSPQLQGAVQTRRAQLEAYRDDRAVSLSRAFVYGKLRQQANLLKYWAKHRQREQSLYERLRARAAEVDDYAARVVEVPGENIDEVRSAIMAVEASGAKVYWDGVKEVLPEDLMFPGRRHQEAEDPLNRLLNYGYGILQSHAARCLLLAGLDLHAGYLHADRSGRPSLVLDFMEEFRVPVVDRTVFSMVNKGYRPDVQEDGTFTLEDRRRLAGEIMERLASKDRYAGKKFSLGTIMQEQARHVATFVRGERPYEPFVWSW</sequence>
<evidence type="ECO:0000256" key="7">
    <source>
        <dbReference type="ARBA" id="ARBA00023125"/>
    </source>
</evidence>
<evidence type="ECO:0000256" key="1">
    <source>
        <dbReference type="ARBA" id="ARBA00022722"/>
    </source>
</evidence>
<dbReference type="GO" id="GO:0051607">
    <property type="term" value="P:defense response to virus"/>
    <property type="evidence" value="ECO:0007669"/>
    <property type="project" value="UniProtKB-UniRule"/>
</dbReference>
<organism evidence="11 12">
    <name type="scientific">Kyrpidia spormannii</name>
    <dbReference type="NCBI Taxonomy" id="2055160"/>
    <lineage>
        <taxon>Bacteria</taxon>
        <taxon>Bacillati</taxon>
        <taxon>Bacillota</taxon>
        <taxon>Bacilli</taxon>
        <taxon>Bacillales</taxon>
        <taxon>Alicyclobacillaceae</taxon>
        <taxon>Kyrpidia</taxon>
    </lineage>
</organism>
<keyword evidence="1 10" id="KW-0540">Nuclease</keyword>
<comment type="cofactor">
    <cofactor evidence="10">
        <name>Mg(2+)</name>
        <dbReference type="ChEBI" id="CHEBI:18420"/>
    </cofactor>
    <cofactor evidence="10">
        <name>Mn(2+)</name>
        <dbReference type="ChEBI" id="CHEBI:29035"/>
    </cofactor>
</comment>
<dbReference type="AlphaFoldDB" id="A0A2K8NB25"/>
<keyword evidence="7 10" id="KW-0238">DNA-binding</keyword>
<evidence type="ECO:0000313" key="12">
    <source>
        <dbReference type="Proteomes" id="UP000231932"/>
    </source>
</evidence>
<dbReference type="EMBL" id="CP024955">
    <property type="protein sequence ID" value="ATY85820.1"/>
    <property type="molecule type" value="Genomic_DNA"/>
</dbReference>
<keyword evidence="2 10" id="KW-0479">Metal-binding</keyword>
<feature type="binding site" evidence="10">
    <location>
        <position position="249"/>
    </location>
    <ligand>
        <name>Mn(2+)</name>
        <dbReference type="ChEBI" id="CHEBI:29035"/>
    </ligand>
</feature>
<keyword evidence="12" id="KW-1185">Reference proteome</keyword>
<dbReference type="Proteomes" id="UP000231932">
    <property type="component" value="Chromosome"/>
</dbReference>
<evidence type="ECO:0000256" key="9">
    <source>
        <dbReference type="ARBA" id="ARBA00038592"/>
    </source>
</evidence>
<dbReference type="GO" id="GO:0003677">
    <property type="term" value="F:DNA binding"/>
    <property type="evidence" value="ECO:0007669"/>
    <property type="project" value="UniProtKB-KW"/>
</dbReference>
<dbReference type="GO" id="GO:0016787">
    <property type="term" value="F:hydrolase activity"/>
    <property type="evidence" value="ECO:0007669"/>
    <property type="project" value="UniProtKB-KW"/>
</dbReference>
<dbReference type="InterPro" id="IPR002729">
    <property type="entry name" value="CRISPR-assoc_Cas1"/>
</dbReference>
<dbReference type="Gene3D" id="1.20.120.920">
    <property type="entry name" value="CRISPR-associated endonuclease Cas1, C-terminal domain"/>
    <property type="match status" value="1"/>
</dbReference>
<evidence type="ECO:0000313" key="11">
    <source>
        <dbReference type="EMBL" id="ATY85820.1"/>
    </source>
</evidence>
<keyword evidence="3 10" id="KW-0255">Endonuclease</keyword>
<name>A0A2K8NB25_9BACL</name>
<dbReference type="GO" id="GO:0043571">
    <property type="term" value="P:maintenance of CRISPR repeat elements"/>
    <property type="evidence" value="ECO:0007669"/>
    <property type="project" value="UniProtKB-UniRule"/>
</dbReference>
<keyword evidence="4 10" id="KW-0378">Hydrolase</keyword>
<comment type="function">
    <text evidence="10">CRISPR (clustered regularly interspaced short palindromic repeat), is an adaptive immune system that provides protection against mobile genetic elements (viruses, transposable elements and conjugative plasmids). CRISPR clusters contain spacers, sequences complementary to antecedent mobile elements, and target invading nucleic acids. CRISPR clusters are transcribed and processed into CRISPR RNA (crRNA). Acts as a dsDNA endonuclease. Involved in the integration of spacer DNA into the CRISPR cassette.</text>
</comment>
<evidence type="ECO:0000256" key="5">
    <source>
        <dbReference type="ARBA" id="ARBA00022842"/>
    </source>
</evidence>
<accession>A0A2K8NB25</accession>
<evidence type="ECO:0000256" key="8">
    <source>
        <dbReference type="ARBA" id="ARBA00023211"/>
    </source>
</evidence>
<dbReference type="NCBIfam" id="TIGR00287">
    <property type="entry name" value="cas1"/>
    <property type="match status" value="1"/>
</dbReference>
<dbReference type="OrthoDB" id="9803119at2"/>
<keyword evidence="5 10" id="KW-0460">Magnesium</keyword>
<dbReference type="KEGG" id="kyr:CVV65_13525"/>
<dbReference type="InterPro" id="IPR050646">
    <property type="entry name" value="Cas1"/>
</dbReference>
<dbReference type="PANTHER" id="PTHR34353:SF2">
    <property type="entry name" value="CRISPR-ASSOCIATED ENDONUCLEASE CAS1 1"/>
    <property type="match status" value="1"/>
</dbReference>
<evidence type="ECO:0000256" key="4">
    <source>
        <dbReference type="ARBA" id="ARBA00022801"/>
    </source>
</evidence>
<dbReference type="EC" id="3.1.-.-" evidence="10"/>
<dbReference type="CDD" id="cd09634">
    <property type="entry name" value="Cas1_I-II-III"/>
    <property type="match status" value="1"/>
</dbReference>
<dbReference type="GO" id="GO:0004519">
    <property type="term" value="F:endonuclease activity"/>
    <property type="evidence" value="ECO:0007669"/>
    <property type="project" value="UniProtKB-UniRule"/>
</dbReference>
<dbReference type="GO" id="GO:0046872">
    <property type="term" value="F:metal ion binding"/>
    <property type="evidence" value="ECO:0007669"/>
    <property type="project" value="UniProtKB-UniRule"/>
</dbReference>